<protein>
    <submittedName>
        <fullName evidence="1">Uncharacterized protein</fullName>
    </submittedName>
</protein>
<gene>
    <name evidence="1" type="ORF">OIU84_000977</name>
</gene>
<evidence type="ECO:0000313" key="1">
    <source>
        <dbReference type="EMBL" id="KAJ6435858.1"/>
    </source>
</evidence>
<proteinExistence type="predicted"/>
<keyword evidence="2" id="KW-1185">Reference proteome</keyword>
<organism evidence="1 2">
    <name type="scientific">Salix udensis</name>
    <dbReference type="NCBI Taxonomy" id="889485"/>
    <lineage>
        <taxon>Eukaryota</taxon>
        <taxon>Viridiplantae</taxon>
        <taxon>Streptophyta</taxon>
        <taxon>Embryophyta</taxon>
        <taxon>Tracheophyta</taxon>
        <taxon>Spermatophyta</taxon>
        <taxon>Magnoliopsida</taxon>
        <taxon>eudicotyledons</taxon>
        <taxon>Gunneridae</taxon>
        <taxon>Pentapetalae</taxon>
        <taxon>rosids</taxon>
        <taxon>fabids</taxon>
        <taxon>Malpighiales</taxon>
        <taxon>Salicaceae</taxon>
        <taxon>Saliceae</taxon>
        <taxon>Salix</taxon>
    </lineage>
</organism>
<dbReference type="AlphaFoldDB" id="A0AAD6L649"/>
<accession>A0AAD6L649</accession>
<sequence>MNCLKPSIPWHKGSLNSVLNSYSLMLIQAIALQMISSNASILLVSFNILMIMSALSKYISTNCFMMNNFLPRLRNSVE</sequence>
<name>A0AAD6L649_9ROSI</name>
<feature type="non-terminal residue" evidence="1">
    <location>
        <position position="78"/>
    </location>
</feature>
<evidence type="ECO:0000313" key="2">
    <source>
        <dbReference type="Proteomes" id="UP001162972"/>
    </source>
</evidence>
<dbReference type="Proteomes" id="UP001162972">
    <property type="component" value="Chromosome 18"/>
</dbReference>
<reference evidence="1 2" key="1">
    <citation type="journal article" date="2023" name="Int. J. Mol. Sci.">
        <title>De Novo Assembly and Annotation of 11 Diverse Shrub Willow (Salix) Genomes Reveals Novel Gene Organization in Sex-Linked Regions.</title>
        <authorList>
            <person name="Hyden B."/>
            <person name="Feng K."/>
            <person name="Yates T.B."/>
            <person name="Jawdy S."/>
            <person name="Cereghino C."/>
            <person name="Smart L.B."/>
            <person name="Muchero W."/>
        </authorList>
    </citation>
    <scope>NUCLEOTIDE SEQUENCE [LARGE SCALE GENOMIC DNA]</scope>
    <source>
        <tissue evidence="1">Shoot tip</tissue>
    </source>
</reference>
<comment type="caution">
    <text evidence="1">The sequence shown here is derived from an EMBL/GenBank/DDBJ whole genome shotgun (WGS) entry which is preliminary data.</text>
</comment>
<dbReference type="EMBL" id="JAPFFJ010000001">
    <property type="protein sequence ID" value="KAJ6435858.1"/>
    <property type="molecule type" value="Genomic_DNA"/>
</dbReference>